<reference evidence="2" key="2">
    <citation type="journal article" date="2023" name="Science">
        <title>Genomic signatures of disease resistance in endangered staghorn corals.</title>
        <authorList>
            <person name="Vollmer S.V."/>
            <person name="Selwyn J.D."/>
            <person name="Despard B.A."/>
            <person name="Roesel C.L."/>
        </authorList>
    </citation>
    <scope>NUCLEOTIDE SEQUENCE</scope>
    <source>
        <strain evidence="2">K2</strain>
    </source>
</reference>
<keyword evidence="3" id="KW-1185">Reference proteome</keyword>
<evidence type="ECO:0000256" key="1">
    <source>
        <dbReference type="ARBA" id="ARBA00023002"/>
    </source>
</evidence>
<evidence type="ECO:0000313" key="3">
    <source>
        <dbReference type="Proteomes" id="UP001249851"/>
    </source>
</evidence>
<reference evidence="2" key="1">
    <citation type="journal article" date="2023" name="G3 (Bethesda)">
        <title>Whole genome assembly and annotation of the endangered Caribbean coral Acropora cervicornis.</title>
        <authorList>
            <person name="Selwyn J.D."/>
            <person name="Vollmer S.V."/>
        </authorList>
    </citation>
    <scope>NUCLEOTIDE SEQUENCE</scope>
    <source>
        <strain evidence="2">K2</strain>
    </source>
</reference>
<dbReference type="EMBL" id="JARQWQ010000053">
    <property type="protein sequence ID" value="KAK2556774.1"/>
    <property type="molecule type" value="Genomic_DNA"/>
</dbReference>
<gene>
    <name evidence="2" type="ORF">P5673_020976</name>
</gene>
<dbReference type="GO" id="GO:0016491">
    <property type="term" value="F:oxidoreductase activity"/>
    <property type="evidence" value="ECO:0007669"/>
    <property type="project" value="UniProtKB-KW"/>
</dbReference>
<sequence length="126" mass="14168">MNPIHILICNAAVFGMDWRKTEDGVESTFGINHLGHFYLVKLLEGILCSSSPARVVVLSSESHRHKEQPLWYIVQLQRNLTKWEDIILTTAVSVNHHRKPGIQIKPLNSGNLVKSLSDGSPPIKNH</sequence>
<dbReference type="PANTHER" id="PTHR43157:SF31">
    <property type="entry name" value="PHOSPHATIDYLINOSITOL-GLYCAN BIOSYNTHESIS CLASS F PROTEIN"/>
    <property type="match status" value="1"/>
</dbReference>
<dbReference type="SUPFAM" id="SSF51735">
    <property type="entry name" value="NAD(P)-binding Rossmann-fold domains"/>
    <property type="match status" value="1"/>
</dbReference>
<organism evidence="2 3">
    <name type="scientific">Acropora cervicornis</name>
    <name type="common">Staghorn coral</name>
    <dbReference type="NCBI Taxonomy" id="6130"/>
    <lineage>
        <taxon>Eukaryota</taxon>
        <taxon>Metazoa</taxon>
        <taxon>Cnidaria</taxon>
        <taxon>Anthozoa</taxon>
        <taxon>Hexacorallia</taxon>
        <taxon>Scleractinia</taxon>
        <taxon>Astrocoeniina</taxon>
        <taxon>Acroporidae</taxon>
        <taxon>Acropora</taxon>
    </lineage>
</organism>
<dbReference type="Proteomes" id="UP001249851">
    <property type="component" value="Unassembled WGS sequence"/>
</dbReference>
<proteinExistence type="predicted"/>
<evidence type="ECO:0000313" key="2">
    <source>
        <dbReference type="EMBL" id="KAK2556774.1"/>
    </source>
</evidence>
<dbReference type="Gene3D" id="3.40.50.720">
    <property type="entry name" value="NAD(P)-binding Rossmann-like Domain"/>
    <property type="match status" value="1"/>
</dbReference>
<dbReference type="InterPro" id="IPR036291">
    <property type="entry name" value="NAD(P)-bd_dom_sf"/>
</dbReference>
<dbReference type="AlphaFoldDB" id="A0AAD9V0H0"/>
<keyword evidence="1" id="KW-0560">Oxidoreductase</keyword>
<dbReference type="PANTHER" id="PTHR43157">
    <property type="entry name" value="PHOSPHATIDYLINOSITOL-GLYCAN BIOSYNTHESIS CLASS F PROTEIN-RELATED"/>
    <property type="match status" value="1"/>
</dbReference>
<accession>A0AAD9V0H0</accession>
<comment type="caution">
    <text evidence="2">The sequence shown here is derived from an EMBL/GenBank/DDBJ whole genome shotgun (WGS) entry which is preliminary data.</text>
</comment>
<name>A0AAD9V0H0_ACRCE</name>
<protein>
    <submittedName>
        <fullName evidence="2">WW domain-containing oxidoreductase</fullName>
    </submittedName>
</protein>